<gene>
    <name evidence="1" type="ORF">FRX31_032667</name>
</gene>
<evidence type="ECO:0000313" key="1">
    <source>
        <dbReference type="EMBL" id="KAF5177742.1"/>
    </source>
</evidence>
<proteinExistence type="predicted"/>
<accession>A0A7J6V002</accession>
<dbReference type="Proteomes" id="UP000554482">
    <property type="component" value="Unassembled WGS sequence"/>
</dbReference>
<reference evidence="1 2" key="1">
    <citation type="submission" date="2020-06" db="EMBL/GenBank/DDBJ databases">
        <title>Transcriptomic and genomic resources for Thalictrum thalictroides and T. hernandezii: Facilitating candidate gene discovery in an emerging model plant lineage.</title>
        <authorList>
            <person name="Arias T."/>
            <person name="Riano-Pachon D.M."/>
            <person name="Di Stilio V.S."/>
        </authorList>
    </citation>
    <scope>NUCLEOTIDE SEQUENCE [LARGE SCALE GENOMIC DNA]</scope>
    <source>
        <strain evidence="2">cv. WT478/WT964</strain>
        <tissue evidence="1">Leaves</tissue>
    </source>
</reference>
<comment type="caution">
    <text evidence="1">The sequence shown here is derived from an EMBL/GenBank/DDBJ whole genome shotgun (WGS) entry which is preliminary data.</text>
</comment>
<dbReference type="AlphaFoldDB" id="A0A7J6V002"/>
<protein>
    <submittedName>
        <fullName evidence="1">Uncharacterized protein</fullName>
    </submittedName>
</protein>
<keyword evidence="2" id="KW-1185">Reference proteome</keyword>
<sequence length="59" mass="6668">MPSMNVIESIGVLDLSTSVKALRHHCHHDRHQCLDPPSVLKSKLRQSFRKLELVMFGSG</sequence>
<evidence type="ECO:0000313" key="2">
    <source>
        <dbReference type="Proteomes" id="UP000554482"/>
    </source>
</evidence>
<organism evidence="1 2">
    <name type="scientific">Thalictrum thalictroides</name>
    <name type="common">Rue-anemone</name>
    <name type="synonym">Anemone thalictroides</name>
    <dbReference type="NCBI Taxonomy" id="46969"/>
    <lineage>
        <taxon>Eukaryota</taxon>
        <taxon>Viridiplantae</taxon>
        <taxon>Streptophyta</taxon>
        <taxon>Embryophyta</taxon>
        <taxon>Tracheophyta</taxon>
        <taxon>Spermatophyta</taxon>
        <taxon>Magnoliopsida</taxon>
        <taxon>Ranunculales</taxon>
        <taxon>Ranunculaceae</taxon>
        <taxon>Thalictroideae</taxon>
        <taxon>Thalictrum</taxon>
    </lineage>
</organism>
<dbReference type="EMBL" id="JABWDY010040975">
    <property type="protein sequence ID" value="KAF5177742.1"/>
    <property type="molecule type" value="Genomic_DNA"/>
</dbReference>
<name>A0A7J6V002_THATH</name>